<comment type="subcellular location">
    <subcellularLocation>
        <location evidence="5">Cytoplasm</location>
    </subcellularLocation>
</comment>
<evidence type="ECO:0000259" key="6">
    <source>
        <dbReference type="PROSITE" id="PS51186"/>
    </source>
</evidence>
<evidence type="ECO:0000313" key="8">
    <source>
        <dbReference type="Proteomes" id="UP000592294"/>
    </source>
</evidence>
<dbReference type="Proteomes" id="UP000592294">
    <property type="component" value="Unassembled WGS sequence"/>
</dbReference>
<dbReference type="EC" id="2.3.1.266" evidence="5"/>
<organism evidence="7 8">
    <name type="scientific">Allochromatium humboldtianum</name>
    <dbReference type="NCBI Taxonomy" id="504901"/>
    <lineage>
        <taxon>Bacteria</taxon>
        <taxon>Pseudomonadati</taxon>
        <taxon>Pseudomonadota</taxon>
        <taxon>Gammaproteobacteria</taxon>
        <taxon>Chromatiales</taxon>
        <taxon>Chromatiaceae</taxon>
        <taxon>Allochromatium</taxon>
    </lineage>
</organism>
<proteinExistence type="inferred from homology"/>
<evidence type="ECO:0000256" key="4">
    <source>
        <dbReference type="ARBA" id="ARBA00023315"/>
    </source>
</evidence>
<feature type="binding site" evidence="5">
    <location>
        <position position="125"/>
    </location>
    <ligand>
        <name>acetyl-CoA</name>
        <dbReference type="ChEBI" id="CHEBI:57288"/>
    </ligand>
</feature>
<dbReference type="InterPro" id="IPR006464">
    <property type="entry name" value="AcTrfase_RimI/Ard1"/>
</dbReference>
<sequence>MNTASERSASTDRGTGTHLRLRPMCRPDLDAVLDVERAAYAFPWSREIFEDCLKAGYNCWLGEIDATIVAHGVMSVAVGECQVFNLGVHPDWQGRGLGRQMLRHLLRLARRRKAETAFLEVRVSNAAALALYRAEGFCEVGRRRNYYPAPSGREDALVLALELMTANCVWQPSDESYPH</sequence>
<accession>A0A850R3C4</accession>
<dbReference type="InterPro" id="IPR050680">
    <property type="entry name" value="YpeA/RimI_acetyltransf"/>
</dbReference>
<dbReference type="GO" id="GO:0005737">
    <property type="term" value="C:cytoplasm"/>
    <property type="evidence" value="ECO:0007669"/>
    <property type="project" value="UniProtKB-SubCell"/>
</dbReference>
<dbReference type="InterPro" id="IPR043690">
    <property type="entry name" value="RimI"/>
</dbReference>
<dbReference type="InterPro" id="IPR016181">
    <property type="entry name" value="Acyl_CoA_acyltransferase"/>
</dbReference>
<dbReference type="EMBL" id="JABZEO010000001">
    <property type="protein sequence ID" value="NVZ07858.1"/>
    <property type="molecule type" value="Genomic_DNA"/>
</dbReference>
<dbReference type="InterPro" id="IPR000182">
    <property type="entry name" value="GNAT_dom"/>
</dbReference>
<evidence type="ECO:0000313" key="7">
    <source>
        <dbReference type="EMBL" id="NVZ07858.1"/>
    </source>
</evidence>
<comment type="catalytic activity">
    <reaction evidence="5">
        <text>N-terminal L-alanyl-[ribosomal protein bS18] + acetyl-CoA = N-terminal N(alpha)-acetyl-L-alanyl-[ribosomal protein bS18] + CoA + H(+)</text>
        <dbReference type="Rhea" id="RHEA:43756"/>
        <dbReference type="Rhea" id="RHEA-COMP:10676"/>
        <dbReference type="Rhea" id="RHEA-COMP:10677"/>
        <dbReference type="ChEBI" id="CHEBI:15378"/>
        <dbReference type="ChEBI" id="CHEBI:57287"/>
        <dbReference type="ChEBI" id="CHEBI:57288"/>
        <dbReference type="ChEBI" id="CHEBI:64718"/>
        <dbReference type="ChEBI" id="CHEBI:83683"/>
        <dbReference type="EC" id="2.3.1.266"/>
    </reaction>
</comment>
<dbReference type="GO" id="GO:0005840">
    <property type="term" value="C:ribosome"/>
    <property type="evidence" value="ECO:0007669"/>
    <property type="project" value="UniProtKB-KW"/>
</dbReference>
<dbReference type="SUPFAM" id="SSF55729">
    <property type="entry name" value="Acyl-CoA N-acyltransferases (Nat)"/>
    <property type="match status" value="1"/>
</dbReference>
<keyword evidence="8" id="KW-1185">Reference proteome</keyword>
<dbReference type="NCBIfam" id="TIGR01575">
    <property type="entry name" value="rimI"/>
    <property type="match status" value="1"/>
</dbReference>
<feature type="active site" description="Proton acceptor" evidence="5">
    <location>
        <position position="120"/>
    </location>
</feature>
<name>A0A850R3C4_9GAMM</name>
<protein>
    <recommendedName>
        <fullName evidence="5">[Ribosomal protein bS18]-alanine N-acetyltransferase</fullName>
        <ecNumber evidence="5">2.3.1.266</ecNumber>
    </recommendedName>
</protein>
<dbReference type="AlphaFoldDB" id="A0A850R3C4"/>
<comment type="function">
    <text evidence="5">Acetylates the N-terminal alanine of ribosomal protein bS18.</text>
</comment>
<keyword evidence="4 5" id="KW-0012">Acyltransferase</keyword>
<dbReference type="Pfam" id="PF00583">
    <property type="entry name" value="Acetyltransf_1"/>
    <property type="match status" value="1"/>
</dbReference>
<reference evidence="7 8" key="1">
    <citation type="submission" date="2020-06" db="EMBL/GenBank/DDBJ databases">
        <title>Whole-genome sequence of Allochromatium humboldtianum DSM 21881, type strain.</title>
        <authorList>
            <person name="Kyndt J.A."/>
            <person name="Meyer T.E."/>
        </authorList>
    </citation>
    <scope>NUCLEOTIDE SEQUENCE [LARGE SCALE GENOMIC DNA]</scope>
    <source>
        <strain evidence="7 8">DSM 21881</strain>
    </source>
</reference>
<dbReference type="CDD" id="cd04301">
    <property type="entry name" value="NAT_SF"/>
    <property type="match status" value="1"/>
</dbReference>
<keyword evidence="7" id="KW-0687">Ribonucleoprotein</keyword>
<evidence type="ECO:0000256" key="2">
    <source>
        <dbReference type="ARBA" id="ARBA00022490"/>
    </source>
</evidence>
<feature type="domain" description="N-acetyltransferase" evidence="6">
    <location>
        <begin position="19"/>
        <end position="164"/>
    </location>
</feature>
<evidence type="ECO:0000256" key="3">
    <source>
        <dbReference type="ARBA" id="ARBA00022679"/>
    </source>
</evidence>
<dbReference type="PANTHER" id="PTHR43420:SF12">
    <property type="entry name" value="N-ACETYLTRANSFERASE DOMAIN-CONTAINING PROTEIN"/>
    <property type="match status" value="1"/>
</dbReference>
<dbReference type="Gene3D" id="3.40.630.30">
    <property type="match status" value="1"/>
</dbReference>
<dbReference type="GO" id="GO:0008999">
    <property type="term" value="F:protein-N-terminal-alanine acetyltransferase activity"/>
    <property type="evidence" value="ECO:0007669"/>
    <property type="project" value="UniProtKB-UniRule"/>
</dbReference>
<comment type="caution">
    <text evidence="7">The sequence shown here is derived from an EMBL/GenBank/DDBJ whole genome shotgun (WGS) entry which is preliminary data.</text>
</comment>
<dbReference type="PROSITE" id="PS51186">
    <property type="entry name" value="GNAT"/>
    <property type="match status" value="1"/>
</dbReference>
<evidence type="ECO:0000256" key="5">
    <source>
        <dbReference type="HAMAP-Rule" id="MF_02210"/>
    </source>
</evidence>
<dbReference type="PANTHER" id="PTHR43420">
    <property type="entry name" value="ACETYLTRANSFERASE"/>
    <property type="match status" value="1"/>
</dbReference>
<gene>
    <name evidence="5 7" type="primary">rimI</name>
    <name evidence="7" type="ORF">HW932_01110</name>
</gene>
<feature type="binding site" evidence="5">
    <location>
        <begin position="86"/>
        <end position="88"/>
    </location>
    <ligand>
        <name>acetyl-CoA</name>
        <dbReference type="ChEBI" id="CHEBI:57288"/>
    </ligand>
</feature>
<keyword evidence="2 5" id="KW-0963">Cytoplasm</keyword>
<dbReference type="HAMAP" id="MF_02210">
    <property type="entry name" value="RimI"/>
    <property type="match status" value="1"/>
</dbReference>
<feature type="active site" description="Proton donor" evidence="5">
    <location>
        <position position="132"/>
    </location>
</feature>
<keyword evidence="7" id="KW-0689">Ribosomal protein</keyword>
<comment type="caution">
    <text evidence="5">Lacks conserved residue(s) required for the propagation of feature annotation.</text>
</comment>
<comment type="similarity">
    <text evidence="1 5">Belongs to the acetyltransferase family. RimI subfamily.</text>
</comment>
<evidence type="ECO:0000256" key="1">
    <source>
        <dbReference type="ARBA" id="ARBA00005395"/>
    </source>
</evidence>
<keyword evidence="3 5" id="KW-0808">Transferase</keyword>